<dbReference type="GO" id="GO:0031012">
    <property type="term" value="C:extracellular matrix"/>
    <property type="evidence" value="ECO:0007669"/>
    <property type="project" value="TreeGrafter"/>
</dbReference>
<protein>
    <submittedName>
        <fullName evidence="7">ADAMTS/ADAMTS-like cysteine-rich domain-containing protein</fullName>
    </submittedName>
</protein>
<feature type="disulfide bond" evidence="4">
    <location>
        <begin position="139"/>
        <end position="181"/>
    </location>
</feature>
<dbReference type="SMART" id="SM00209">
    <property type="entry name" value="TSP1"/>
    <property type="match status" value="1"/>
</dbReference>
<reference evidence="7" key="1">
    <citation type="submission" date="2022-11" db="UniProtKB">
        <authorList>
            <consortium name="WormBaseParasite"/>
        </authorList>
    </citation>
    <scope>IDENTIFICATION</scope>
</reference>
<feature type="domain" description="ADAMTS/ADAMTS-like cysteine-rich" evidence="5">
    <location>
        <begin position="197"/>
        <end position="267"/>
    </location>
</feature>
<organism evidence="6 7">
    <name type="scientific">Romanomermis culicivorax</name>
    <name type="common">Nematode worm</name>
    <dbReference type="NCBI Taxonomy" id="13658"/>
    <lineage>
        <taxon>Eukaryota</taxon>
        <taxon>Metazoa</taxon>
        <taxon>Ecdysozoa</taxon>
        <taxon>Nematoda</taxon>
        <taxon>Enoplea</taxon>
        <taxon>Dorylaimia</taxon>
        <taxon>Mermithida</taxon>
        <taxon>Mermithoidea</taxon>
        <taxon>Mermithidae</taxon>
        <taxon>Romanomermis</taxon>
    </lineage>
</organism>
<comment type="subcellular location">
    <subcellularLocation>
        <location evidence="1">Secreted</location>
    </subcellularLocation>
</comment>
<proteinExistence type="predicted"/>
<evidence type="ECO:0000313" key="6">
    <source>
        <dbReference type="Proteomes" id="UP000887565"/>
    </source>
</evidence>
<feature type="disulfide bond" evidence="4">
    <location>
        <begin position="154"/>
        <end position="171"/>
    </location>
</feature>
<dbReference type="GO" id="GO:0006508">
    <property type="term" value="P:proteolysis"/>
    <property type="evidence" value="ECO:0007669"/>
    <property type="project" value="TreeGrafter"/>
</dbReference>
<sequence length="348" mass="39290">MSTTSGSNSFHPEILSRILDLTEACVSFFTCSSFLMIIRIRNGLLFLRFIVEIGAGHVVTDNVEASTKSSSSYPMKIDKRFSTNRIEGKDRKRISETPNVQLLDDDIDYLDFNFAKKANVENIINDFAGWSLWSAWSPCTKTCDRGVRYRLRRCLDDPGVRSLSPDSGTVCPAPSKDYQLCNKEDTWTAVEDVRRPCSLTCRANKYGFTVELKKKVVDGTTCDFYYKTSSNALCIDGECTKIGCDDAFNSSLTFDVCNVCGGDGSSCGRRPFVWRYDTKFTRCNPQCGFNRWRKVPLICMNGDSNRKVNEQLCDKKARLPSMRQKCPDVECVPTYLGLTKAETLALRR</sequence>
<evidence type="ECO:0000256" key="3">
    <source>
        <dbReference type="ARBA" id="ARBA00023157"/>
    </source>
</evidence>
<dbReference type="InterPro" id="IPR000884">
    <property type="entry name" value="TSP1_rpt"/>
</dbReference>
<keyword evidence="6" id="KW-1185">Reference proteome</keyword>
<dbReference type="Pfam" id="PF00090">
    <property type="entry name" value="TSP_1"/>
    <property type="match status" value="1"/>
</dbReference>
<dbReference type="GO" id="GO:0004222">
    <property type="term" value="F:metalloendopeptidase activity"/>
    <property type="evidence" value="ECO:0007669"/>
    <property type="project" value="TreeGrafter"/>
</dbReference>
<dbReference type="InterPro" id="IPR050439">
    <property type="entry name" value="ADAMTS_ADAMTS-like"/>
</dbReference>
<dbReference type="WBParaSite" id="nRc.2.0.1.t32517-RA">
    <property type="protein sequence ID" value="nRc.2.0.1.t32517-RA"/>
    <property type="gene ID" value="nRc.2.0.1.g32517"/>
</dbReference>
<dbReference type="InterPro" id="IPR036383">
    <property type="entry name" value="TSP1_rpt_sf"/>
</dbReference>
<dbReference type="SUPFAM" id="SSF82895">
    <property type="entry name" value="TSP-1 type 1 repeat"/>
    <property type="match status" value="1"/>
</dbReference>
<accession>A0A915K141</accession>
<evidence type="ECO:0000259" key="5">
    <source>
        <dbReference type="Pfam" id="PF19236"/>
    </source>
</evidence>
<evidence type="ECO:0000256" key="1">
    <source>
        <dbReference type="ARBA" id="ARBA00004613"/>
    </source>
</evidence>
<dbReference type="Pfam" id="PF19236">
    <property type="entry name" value="ADAMTS_CR_3"/>
    <property type="match status" value="1"/>
</dbReference>
<dbReference type="InterPro" id="IPR013273">
    <property type="entry name" value="ADAMTS/ADAMTS-like"/>
</dbReference>
<dbReference type="InterPro" id="IPR045371">
    <property type="entry name" value="ADAMTS_CR_3"/>
</dbReference>
<dbReference type="Gene3D" id="2.20.100.10">
    <property type="entry name" value="Thrombospondin type-1 (TSP1) repeat"/>
    <property type="match status" value="1"/>
</dbReference>
<dbReference type="PROSITE" id="PS50092">
    <property type="entry name" value="TSP1"/>
    <property type="match status" value="1"/>
</dbReference>
<dbReference type="AlphaFoldDB" id="A0A915K141"/>
<dbReference type="Proteomes" id="UP000887565">
    <property type="component" value="Unplaced"/>
</dbReference>
<dbReference type="PANTHER" id="PTHR13723">
    <property type="entry name" value="ADAMTS A DISINTEGRIN AND METALLOPROTEASE WITH THROMBOSPONDIN MOTIFS PROTEASE"/>
    <property type="match status" value="1"/>
</dbReference>
<evidence type="ECO:0000313" key="7">
    <source>
        <dbReference type="WBParaSite" id="nRc.2.0.1.t32517-RA"/>
    </source>
</evidence>
<name>A0A915K141_ROMCU</name>
<dbReference type="PANTHER" id="PTHR13723:SF281">
    <property type="entry name" value="PAPILIN"/>
    <property type="match status" value="1"/>
</dbReference>
<dbReference type="GO" id="GO:0005576">
    <property type="term" value="C:extracellular region"/>
    <property type="evidence" value="ECO:0007669"/>
    <property type="project" value="UniProtKB-SubCell"/>
</dbReference>
<dbReference type="GO" id="GO:0030198">
    <property type="term" value="P:extracellular matrix organization"/>
    <property type="evidence" value="ECO:0007669"/>
    <property type="project" value="InterPro"/>
</dbReference>
<evidence type="ECO:0000256" key="4">
    <source>
        <dbReference type="PIRSR" id="PIRSR613273-3"/>
    </source>
</evidence>
<keyword evidence="2" id="KW-0964">Secreted</keyword>
<evidence type="ECO:0000256" key="2">
    <source>
        <dbReference type="ARBA" id="ARBA00022525"/>
    </source>
</evidence>
<keyword evidence="3 4" id="KW-1015">Disulfide bond</keyword>
<dbReference type="PRINTS" id="PR01857">
    <property type="entry name" value="ADAMTSFAMILY"/>
</dbReference>